<dbReference type="Proteomes" id="UP001324115">
    <property type="component" value="Unassembled WGS sequence"/>
</dbReference>
<proteinExistence type="predicted"/>
<evidence type="ECO:0000313" key="2">
    <source>
        <dbReference type="EMBL" id="KAK4592961.1"/>
    </source>
</evidence>
<dbReference type="Pfam" id="PF00646">
    <property type="entry name" value="F-box"/>
    <property type="match status" value="1"/>
</dbReference>
<organism evidence="2 3">
    <name type="scientific">Quercus rubra</name>
    <name type="common">Northern red oak</name>
    <name type="synonym">Quercus borealis</name>
    <dbReference type="NCBI Taxonomy" id="3512"/>
    <lineage>
        <taxon>Eukaryota</taxon>
        <taxon>Viridiplantae</taxon>
        <taxon>Streptophyta</taxon>
        <taxon>Embryophyta</taxon>
        <taxon>Tracheophyta</taxon>
        <taxon>Spermatophyta</taxon>
        <taxon>Magnoliopsida</taxon>
        <taxon>eudicotyledons</taxon>
        <taxon>Gunneridae</taxon>
        <taxon>Pentapetalae</taxon>
        <taxon>rosids</taxon>
        <taxon>fabids</taxon>
        <taxon>Fagales</taxon>
        <taxon>Fagaceae</taxon>
        <taxon>Quercus</taxon>
    </lineage>
</organism>
<feature type="domain" description="F-box" evidence="1">
    <location>
        <begin position="8"/>
        <end position="55"/>
    </location>
</feature>
<dbReference type="SMART" id="SM00256">
    <property type="entry name" value="FBOX"/>
    <property type="match status" value="1"/>
</dbReference>
<dbReference type="InterPro" id="IPR017451">
    <property type="entry name" value="F-box-assoc_interact_dom"/>
</dbReference>
<dbReference type="InterPro" id="IPR050796">
    <property type="entry name" value="SCF_F-box_component"/>
</dbReference>
<dbReference type="InterPro" id="IPR001810">
    <property type="entry name" value="F-box_dom"/>
</dbReference>
<dbReference type="PANTHER" id="PTHR31672">
    <property type="entry name" value="BNACNNG10540D PROTEIN"/>
    <property type="match status" value="1"/>
</dbReference>
<protein>
    <recommendedName>
        <fullName evidence="1">F-box domain-containing protein</fullName>
    </recommendedName>
</protein>
<dbReference type="PROSITE" id="PS50181">
    <property type="entry name" value="FBOX"/>
    <property type="match status" value="1"/>
</dbReference>
<keyword evidence="3" id="KW-1185">Reference proteome</keyword>
<dbReference type="Pfam" id="PF07734">
    <property type="entry name" value="FBA_1"/>
    <property type="match status" value="1"/>
</dbReference>
<accession>A0AAN7J0K5</accession>
<dbReference type="AlphaFoldDB" id="A0AAN7J0K5"/>
<dbReference type="PANTHER" id="PTHR31672:SF13">
    <property type="entry name" value="F-BOX PROTEIN CPR30-LIKE"/>
    <property type="match status" value="1"/>
</dbReference>
<dbReference type="InterPro" id="IPR036047">
    <property type="entry name" value="F-box-like_dom_sf"/>
</dbReference>
<dbReference type="Gene3D" id="1.20.1280.50">
    <property type="match status" value="1"/>
</dbReference>
<gene>
    <name evidence="2" type="ORF">RGQ29_017196</name>
</gene>
<evidence type="ECO:0000259" key="1">
    <source>
        <dbReference type="PROSITE" id="PS50181"/>
    </source>
</evidence>
<dbReference type="NCBIfam" id="TIGR01640">
    <property type="entry name" value="F_box_assoc_1"/>
    <property type="match status" value="1"/>
</dbReference>
<sequence length="386" mass="44391">MSSMRDPPILQNHLPHDLVLYILANLPVKSVLRFRCVRKSWNSSITSPSFIYSHLKLNGSRRLLFVQPDWIPLAPRRRQCIVICEHSFNTISKFDIPLTYTPSIVGSCNGLLCLEEGRDYVYLLNPSIGKFKRVSTSLPMPTISPTVRQAATGFGYDSETNDYKIVRIIYHLWSPTPPPQAEIYTLKSGSWRRLHFPLAPDLIIRSISSSFMLPIPFVSGALHWMLHEGKDKEPPRRSFILKFDVNEEKFGMIATPFGDTNEQSYPIVFKGKLALTEHEGHSLLNVWVMKDYGVHQSWTKLFVVPLLDRVYRFYGYSEDGLLIVEKTYYFSANGKRRIARKCISIDIETLHERDVDGIGTEYLECEVNFMESLVLLDRADMVPVRL</sequence>
<dbReference type="CDD" id="cd22157">
    <property type="entry name" value="F-box_AtFBW1-like"/>
    <property type="match status" value="1"/>
</dbReference>
<comment type="caution">
    <text evidence="2">The sequence shown here is derived from an EMBL/GenBank/DDBJ whole genome shotgun (WGS) entry which is preliminary data.</text>
</comment>
<dbReference type="SUPFAM" id="SSF81383">
    <property type="entry name" value="F-box domain"/>
    <property type="match status" value="1"/>
</dbReference>
<dbReference type="InterPro" id="IPR006527">
    <property type="entry name" value="F-box-assoc_dom_typ1"/>
</dbReference>
<evidence type="ECO:0000313" key="3">
    <source>
        <dbReference type="Proteomes" id="UP001324115"/>
    </source>
</evidence>
<reference evidence="2 3" key="1">
    <citation type="journal article" date="2023" name="G3 (Bethesda)">
        <title>A haplotype-resolved chromosome-scale genome for Quercus rubra L. provides insights into the genetics of adaptive traits for red oak species.</title>
        <authorList>
            <person name="Kapoor B."/>
            <person name="Jenkins J."/>
            <person name="Schmutz J."/>
            <person name="Zhebentyayeva T."/>
            <person name="Kuelheim C."/>
            <person name="Coggeshall M."/>
            <person name="Heim C."/>
            <person name="Lasky J.R."/>
            <person name="Leites L."/>
            <person name="Islam-Faridi N."/>
            <person name="Romero-Severson J."/>
            <person name="DeLeo V.L."/>
            <person name="Lucas S.M."/>
            <person name="Lazic D."/>
            <person name="Gailing O."/>
            <person name="Carlson J."/>
            <person name="Staton M."/>
        </authorList>
    </citation>
    <scope>NUCLEOTIDE SEQUENCE [LARGE SCALE GENOMIC DNA]</scope>
    <source>
        <strain evidence="2">Pseudo-F2</strain>
    </source>
</reference>
<name>A0AAN7J0K5_QUERU</name>
<dbReference type="EMBL" id="JAXUIC010000004">
    <property type="protein sequence ID" value="KAK4592961.1"/>
    <property type="molecule type" value="Genomic_DNA"/>
</dbReference>